<organism evidence="1 2">
    <name type="scientific">Parascedosporium putredinis</name>
    <dbReference type="NCBI Taxonomy" id="1442378"/>
    <lineage>
        <taxon>Eukaryota</taxon>
        <taxon>Fungi</taxon>
        <taxon>Dikarya</taxon>
        <taxon>Ascomycota</taxon>
        <taxon>Pezizomycotina</taxon>
        <taxon>Sordariomycetes</taxon>
        <taxon>Hypocreomycetidae</taxon>
        <taxon>Microascales</taxon>
        <taxon>Microascaceae</taxon>
        <taxon>Parascedosporium</taxon>
    </lineage>
</organism>
<protein>
    <submittedName>
        <fullName evidence="1">Uncharacterized protein</fullName>
    </submittedName>
</protein>
<name>A0A9P1M7K5_9PEZI</name>
<dbReference type="EMBL" id="CALLCH030000001">
    <property type="protein sequence ID" value="CAI4211390.1"/>
    <property type="molecule type" value="Genomic_DNA"/>
</dbReference>
<reference evidence="1" key="1">
    <citation type="submission" date="2022-11" db="EMBL/GenBank/DDBJ databases">
        <authorList>
            <person name="Scott C."/>
            <person name="Bruce N."/>
        </authorList>
    </citation>
    <scope>NUCLEOTIDE SEQUENCE</scope>
</reference>
<dbReference type="Proteomes" id="UP000838763">
    <property type="component" value="Unassembled WGS sequence"/>
</dbReference>
<gene>
    <name evidence="1" type="ORF">PPNO1_LOCUS1185</name>
</gene>
<keyword evidence="2" id="KW-1185">Reference proteome</keyword>
<evidence type="ECO:0000313" key="1">
    <source>
        <dbReference type="EMBL" id="CAI4211390.1"/>
    </source>
</evidence>
<accession>A0A9P1M7K5</accession>
<dbReference type="AlphaFoldDB" id="A0A9P1M7K5"/>
<comment type="caution">
    <text evidence="1">The sequence shown here is derived from an EMBL/GenBank/DDBJ whole genome shotgun (WGS) entry which is preliminary data.</text>
</comment>
<proteinExistence type="predicted"/>
<evidence type="ECO:0000313" key="2">
    <source>
        <dbReference type="Proteomes" id="UP000838763"/>
    </source>
</evidence>
<sequence>MDVLRKRHGQGNRIPVLVDNHPSLHGNWNLSKQARPEEVVIVIVLVIVDHILGKASCVGNFIRGDIHKYFRLCSLGRLNLILNHDGVVGESHAATLVGVPLAAPATLQGHTVVVE</sequence>